<organism evidence="1 2">
    <name type="scientific">Effrenium voratum</name>
    <dbReference type="NCBI Taxonomy" id="2562239"/>
    <lineage>
        <taxon>Eukaryota</taxon>
        <taxon>Sar</taxon>
        <taxon>Alveolata</taxon>
        <taxon>Dinophyceae</taxon>
        <taxon>Suessiales</taxon>
        <taxon>Symbiodiniaceae</taxon>
        <taxon>Effrenium</taxon>
    </lineage>
</organism>
<evidence type="ECO:0000313" key="2">
    <source>
        <dbReference type="Proteomes" id="UP001178507"/>
    </source>
</evidence>
<proteinExistence type="predicted"/>
<keyword evidence="2" id="KW-1185">Reference proteome</keyword>
<dbReference type="AlphaFoldDB" id="A0AA36IBP2"/>
<feature type="non-terminal residue" evidence="1">
    <location>
        <position position="92"/>
    </location>
</feature>
<reference evidence="1" key="1">
    <citation type="submission" date="2023-08" db="EMBL/GenBank/DDBJ databases">
        <authorList>
            <person name="Chen Y."/>
            <person name="Shah S."/>
            <person name="Dougan E. K."/>
            <person name="Thang M."/>
            <person name="Chan C."/>
        </authorList>
    </citation>
    <scope>NUCLEOTIDE SEQUENCE</scope>
</reference>
<protein>
    <submittedName>
        <fullName evidence="1">Uncharacterized protein</fullName>
    </submittedName>
</protein>
<evidence type="ECO:0000313" key="1">
    <source>
        <dbReference type="EMBL" id="CAJ1384534.1"/>
    </source>
</evidence>
<feature type="non-terminal residue" evidence="1">
    <location>
        <position position="1"/>
    </location>
</feature>
<name>A0AA36IBP2_9DINO</name>
<comment type="caution">
    <text evidence="1">The sequence shown here is derived from an EMBL/GenBank/DDBJ whole genome shotgun (WGS) entry which is preliminary data.</text>
</comment>
<dbReference type="Proteomes" id="UP001178507">
    <property type="component" value="Unassembled WGS sequence"/>
</dbReference>
<gene>
    <name evidence="1" type="ORF">EVOR1521_LOCUS11395</name>
</gene>
<sequence>CQAVSPPTLKRVLRLPSGKPLQMCDESDSSDLELAQRDETQQQLCLQDENAAAKRLQMVEAMSNFAGSTAAVTLSNAQVDSSFAAVPPANAG</sequence>
<dbReference type="EMBL" id="CAUJNA010001122">
    <property type="protein sequence ID" value="CAJ1384534.1"/>
    <property type="molecule type" value="Genomic_DNA"/>
</dbReference>
<accession>A0AA36IBP2</accession>